<evidence type="ECO:0000256" key="2">
    <source>
        <dbReference type="SAM" id="Phobius"/>
    </source>
</evidence>
<feature type="region of interest" description="Disordered" evidence="1">
    <location>
        <begin position="69"/>
        <end position="160"/>
    </location>
</feature>
<evidence type="ECO:0000256" key="3">
    <source>
        <dbReference type="SAM" id="SignalP"/>
    </source>
</evidence>
<feature type="transmembrane region" description="Helical" evidence="2">
    <location>
        <begin position="312"/>
        <end position="334"/>
    </location>
</feature>
<feature type="chain" id="PRO_5042546646" evidence="3">
    <location>
        <begin position="21"/>
        <end position="396"/>
    </location>
</feature>
<feature type="compositionally biased region" description="Basic and acidic residues" evidence="1">
    <location>
        <begin position="359"/>
        <end position="377"/>
    </location>
</feature>
<protein>
    <submittedName>
        <fullName evidence="5">Mucin-4 isoform X1</fullName>
    </submittedName>
</protein>
<gene>
    <name evidence="5" type="primary">LOC108887798</name>
</gene>
<sequence length="396" mass="42355">MKMRNLLVGIILGLLAVVHTTPIGTVTQIPTKGEEDFLEEAGREGFLVLTTESPTRKTTIHVSQQMSFDAEGSEDHFATTTQTVSHAQSSSPTVLSRDTDDFSSDSSTSQNAQAGFTSSSVPDEAQSSITSDYILVSPTTDPESGNRENEESGEVTTTMADLTSQNTLQMSTEPEESGSGLTVTTTMADLTSHNTLQMSTEPEGSGSGLPEVTTTMADLTSQNTLQMSIEPEGSGSGLPEETIVSSTIDLIRQNTHQMLAKAIGSGTESSIESLASTASPSEEENPDKIAANQRVQLNELAPMQNSAHSTPGWIIIVGFIVGVAALVMVCVAIATRDKWNGPNQVSQSETKTDSSNQQRELEMETFLQKDKPRENGKAAEYTVIPLDELPEDYSTH</sequence>
<evidence type="ECO:0000313" key="4">
    <source>
        <dbReference type="Proteomes" id="UP000694890"/>
    </source>
</evidence>
<keyword evidence="2" id="KW-0812">Transmembrane</keyword>
<feature type="compositionally biased region" description="Polar residues" evidence="1">
    <location>
        <begin position="110"/>
        <end position="142"/>
    </location>
</feature>
<evidence type="ECO:0000256" key="1">
    <source>
        <dbReference type="SAM" id="MobiDB-lite"/>
    </source>
</evidence>
<evidence type="ECO:0000313" key="5">
    <source>
        <dbReference type="RefSeq" id="XP_018538867.1"/>
    </source>
</evidence>
<feature type="compositionally biased region" description="Polar residues" evidence="1">
    <location>
        <begin position="78"/>
        <end position="94"/>
    </location>
</feature>
<keyword evidence="3" id="KW-0732">Signal</keyword>
<dbReference type="RefSeq" id="XP_018538867.1">
    <property type="nucleotide sequence ID" value="XM_018683351.2"/>
</dbReference>
<feature type="region of interest" description="Disordered" evidence="1">
    <location>
        <begin position="340"/>
        <end position="379"/>
    </location>
</feature>
<dbReference type="KEGG" id="lcf:108887798"/>
<dbReference type="AlphaFoldDB" id="A0AAJ7V7D6"/>
<feature type="compositionally biased region" description="Polar residues" evidence="1">
    <location>
        <begin position="341"/>
        <end position="358"/>
    </location>
</feature>
<keyword evidence="2" id="KW-0472">Membrane</keyword>
<organism evidence="4 5">
    <name type="scientific">Lates calcarifer</name>
    <name type="common">Barramundi</name>
    <name type="synonym">Holocentrus calcarifer</name>
    <dbReference type="NCBI Taxonomy" id="8187"/>
    <lineage>
        <taxon>Eukaryota</taxon>
        <taxon>Metazoa</taxon>
        <taxon>Chordata</taxon>
        <taxon>Craniata</taxon>
        <taxon>Vertebrata</taxon>
        <taxon>Euteleostomi</taxon>
        <taxon>Actinopterygii</taxon>
        <taxon>Neopterygii</taxon>
        <taxon>Teleostei</taxon>
        <taxon>Neoteleostei</taxon>
        <taxon>Acanthomorphata</taxon>
        <taxon>Carangaria</taxon>
        <taxon>Carangaria incertae sedis</taxon>
        <taxon>Centropomidae</taxon>
        <taxon>Lates</taxon>
    </lineage>
</organism>
<feature type="signal peptide" evidence="3">
    <location>
        <begin position="1"/>
        <end position="20"/>
    </location>
</feature>
<accession>A0AAJ7V7D6</accession>
<name>A0AAJ7V7D6_LATCA</name>
<proteinExistence type="predicted"/>
<dbReference type="Proteomes" id="UP000694890">
    <property type="component" value="Linkage group LG2"/>
</dbReference>
<reference evidence="5" key="1">
    <citation type="submission" date="2025-08" db="UniProtKB">
        <authorList>
            <consortium name="RefSeq"/>
        </authorList>
    </citation>
    <scope>IDENTIFICATION</scope>
    <source>
        <tissue evidence="5">Brain</tissue>
    </source>
</reference>
<dbReference type="GeneID" id="108887798"/>
<keyword evidence="2" id="KW-1133">Transmembrane helix</keyword>